<organism evidence="2 3">
    <name type="scientific">Ascochyta lentis</name>
    <dbReference type="NCBI Taxonomy" id="205686"/>
    <lineage>
        <taxon>Eukaryota</taxon>
        <taxon>Fungi</taxon>
        <taxon>Dikarya</taxon>
        <taxon>Ascomycota</taxon>
        <taxon>Pezizomycotina</taxon>
        <taxon>Dothideomycetes</taxon>
        <taxon>Pleosporomycetidae</taxon>
        <taxon>Pleosporales</taxon>
        <taxon>Pleosporineae</taxon>
        <taxon>Didymellaceae</taxon>
        <taxon>Ascochyta</taxon>
    </lineage>
</organism>
<feature type="compositionally biased region" description="Polar residues" evidence="1">
    <location>
        <begin position="50"/>
        <end position="85"/>
    </location>
</feature>
<evidence type="ECO:0000313" key="3">
    <source>
        <dbReference type="Proteomes" id="UP000651452"/>
    </source>
</evidence>
<evidence type="ECO:0000256" key="1">
    <source>
        <dbReference type="SAM" id="MobiDB-lite"/>
    </source>
</evidence>
<reference evidence="2" key="2">
    <citation type="submission" date="2020-09" db="EMBL/GenBank/DDBJ databases">
        <title>Reference genome assembly for Australian Ascochyta lentis isolate Al4.</title>
        <authorList>
            <person name="Lee R.C."/>
            <person name="Farfan-Caceres L.M."/>
            <person name="Debler J.W."/>
            <person name="Williams A.H."/>
            <person name="Henares B.M."/>
        </authorList>
    </citation>
    <scope>NUCLEOTIDE SEQUENCE</scope>
    <source>
        <strain evidence="2">Al4</strain>
    </source>
</reference>
<feature type="compositionally biased region" description="Low complexity" evidence="1">
    <location>
        <begin position="28"/>
        <end position="49"/>
    </location>
</feature>
<gene>
    <name evidence="2" type="ORF">EKO04_007342</name>
</gene>
<accession>A0A8H7MFE7</accession>
<proteinExistence type="predicted"/>
<evidence type="ECO:0000313" key="2">
    <source>
        <dbReference type="EMBL" id="KAF9694329.1"/>
    </source>
</evidence>
<name>A0A8H7MFE7_9PLEO</name>
<dbReference type="EMBL" id="RZGK01000013">
    <property type="protein sequence ID" value="KAF9694329.1"/>
    <property type="molecule type" value="Genomic_DNA"/>
</dbReference>
<protein>
    <submittedName>
        <fullName evidence="2">Uncharacterized protein</fullName>
    </submittedName>
</protein>
<dbReference type="Proteomes" id="UP000651452">
    <property type="component" value="Unassembled WGS sequence"/>
</dbReference>
<sequence length="120" mass="13451">MPREYQPHLRISNVPRSNINTNPTHIVTTSNPQGTSTTSNPTTRPPKNNQQSPNTLEAVTPSIPSTSFNEFQASKQFHHNPTQHPRSAPTVSKLHRPPFETAIASEFAEREKERKSADRS</sequence>
<feature type="region of interest" description="Disordered" evidence="1">
    <location>
        <begin position="1"/>
        <end position="98"/>
    </location>
</feature>
<dbReference type="AlphaFoldDB" id="A0A8H7MFE7"/>
<keyword evidence="3" id="KW-1185">Reference proteome</keyword>
<reference evidence="2" key="1">
    <citation type="submission" date="2018-12" db="EMBL/GenBank/DDBJ databases">
        <authorList>
            <person name="Syme R.A."/>
            <person name="Farfan-Caceres L."/>
            <person name="Lichtenzveig J."/>
        </authorList>
    </citation>
    <scope>NUCLEOTIDE SEQUENCE</scope>
    <source>
        <strain evidence="2">Al4</strain>
    </source>
</reference>
<comment type="caution">
    <text evidence="2">The sequence shown here is derived from an EMBL/GenBank/DDBJ whole genome shotgun (WGS) entry which is preliminary data.</text>
</comment>
<feature type="compositionally biased region" description="Polar residues" evidence="1">
    <location>
        <begin position="14"/>
        <end position="27"/>
    </location>
</feature>